<evidence type="ECO:0000256" key="6">
    <source>
        <dbReference type="SAM" id="SignalP"/>
    </source>
</evidence>
<dbReference type="GO" id="GO:0042127">
    <property type="term" value="P:regulation of cell population proliferation"/>
    <property type="evidence" value="ECO:0007669"/>
    <property type="project" value="TreeGrafter"/>
</dbReference>
<dbReference type="PROSITE" id="PS51362">
    <property type="entry name" value="TGF_BETA_2"/>
    <property type="match status" value="1"/>
</dbReference>
<sequence length="409" mass="45954">MCTQGNATIAVVVLHIVLWNMKGVSLLSRDVRELSISDEVKTSLKESSDGELVNVTVPDYVKDLYNGLSHPNASGNPLFAKINSIYTFEADLRGRDQCGTLEFPVPKFVNGTQFNKSEIKIYHKMPAERLQAMSDEERTTPYVLQICYATLFSQNMGICLPFSRRTLVTPETVGWVTFTIPHIHHFLTVLTKSNVRKIKVHLWIHKPSRPGKNCSLPLNFIMSDSSDKRLFPAHIVYAVEPQFVLMQNFINEALKTGLLLHPGHVRGRQQRDTTDRIETTEATEATEATETTEEVPTATVEPSACSVKPLEIAYGWQLEENQIFGRSVDIGYCNGYCSDSFAASSLDVRTNMLKLARVLGYINPVDYPEKCVPDKTESLVVLYRTNGTKNNMKLQTIENLRVKSCKCAI</sequence>
<feature type="domain" description="TGF-beta family profile" evidence="7">
    <location>
        <begin position="284"/>
        <end position="408"/>
    </location>
</feature>
<accession>A0A411H9Q7</accession>
<comment type="similarity">
    <text evidence="2 4">Belongs to the TGF-beta family.</text>
</comment>
<dbReference type="GO" id="GO:0008083">
    <property type="term" value="F:growth factor activity"/>
    <property type="evidence" value="ECO:0007669"/>
    <property type="project" value="UniProtKB-KW"/>
</dbReference>
<dbReference type="GO" id="GO:0005615">
    <property type="term" value="C:extracellular space"/>
    <property type="evidence" value="ECO:0007669"/>
    <property type="project" value="TreeGrafter"/>
</dbReference>
<dbReference type="AlphaFoldDB" id="A0A411H9Q7"/>
<dbReference type="GO" id="GO:0005125">
    <property type="term" value="F:cytokine activity"/>
    <property type="evidence" value="ECO:0007669"/>
    <property type="project" value="TreeGrafter"/>
</dbReference>
<dbReference type="InterPro" id="IPR029034">
    <property type="entry name" value="Cystine-knot_cytokine"/>
</dbReference>
<dbReference type="SUPFAM" id="SSF57501">
    <property type="entry name" value="Cystine-knot cytokines"/>
    <property type="match status" value="1"/>
</dbReference>
<comment type="subcellular location">
    <subcellularLocation>
        <location evidence="1">Secreted</location>
    </subcellularLocation>
</comment>
<feature type="signal peptide" evidence="6">
    <location>
        <begin position="1"/>
        <end position="23"/>
    </location>
</feature>
<organism evidence="8">
    <name type="scientific">Chondrosia reniformis</name>
    <name type="common">Kidney sponge</name>
    <dbReference type="NCBI Taxonomy" id="68574"/>
    <lineage>
        <taxon>Eukaryota</taxon>
        <taxon>Metazoa</taxon>
        <taxon>Porifera</taxon>
        <taxon>Demospongiae</taxon>
        <taxon>Verongimorpha</taxon>
        <taxon>Chondrillida</taxon>
        <taxon>Chondrillidae</taxon>
        <taxon>Chondrosia</taxon>
    </lineage>
</organism>
<dbReference type="PANTHER" id="PTHR11848:SF33">
    <property type="entry name" value="TGF-BETA FAMILY PROFILE DOMAIN-CONTAINING PROTEIN"/>
    <property type="match status" value="1"/>
</dbReference>
<name>A0A411H9Q7_CHORE</name>
<feature type="chain" id="PRO_5019262883" evidence="6">
    <location>
        <begin position="24"/>
        <end position="409"/>
    </location>
</feature>
<evidence type="ECO:0000256" key="1">
    <source>
        <dbReference type="ARBA" id="ARBA00004613"/>
    </source>
</evidence>
<keyword evidence="3" id="KW-0964">Secreted</keyword>
<evidence type="ECO:0000259" key="7">
    <source>
        <dbReference type="PROSITE" id="PS51362"/>
    </source>
</evidence>
<proteinExistence type="evidence at transcript level"/>
<dbReference type="InterPro" id="IPR015615">
    <property type="entry name" value="TGF-beta-rel"/>
</dbReference>
<evidence type="ECO:0000256" key="3">
    <source>
        <dbReference type="ARBA" id="ARBA00022525"/>
    </source>
</evidence>
<dbReference type="InterPro" id="IPR001839">
    <property type="entry name" value="TGF-b_C"/>
</dbReference>
<keyword evidence="6" id="KW-0732">Signal</keyword>
<evidence type="ECO:0000256" key="5">
    <source>
        <dbReference type="SAM" id="MobiDB-lite"/>
    </source>
</evidence>
<dbReference type="Pfam" id="PF00019">
    <property type="entry name" value="TGF_beta"/>
    <property type="match status" value="1"/>
</dbReference>
<protein>
    <submittedName>
        <fullName evidence="8">Tgf</fullName>
    </submittedName>
</protein>
<dbReference type="Gene3D" id="2.10.90.10">
    <property type="entry name" value="Cystine-knot cytokines"/>
    <property type="match status" value="1"/>
</dbReference>
<evidence type="ECO:0000256" key="4">
    <source>
        <dbReference type="RuleBase" id="RU000354"/>
    </source>
</evidence>
<feature type="compositionally biased region" description="Low complexity" evidence="5">
    <location>
        <begin position="280"/>
        <end position="300"/>
    </location>
</feature>
<keyword evidence="4" id="KW-0339">Growth factor</keyword>
<evidence type="ECO:0000313" key="8">
    <source>
        <dbReference type="EMBL" id="QBB20379.1"/>
    </source>
</evidence>
<feature type="region of interest" description="Disordered" evidence="5">
    <location>
        <begin position="265"/>
        <end position="300"/>
    </location>
</feature>
<reference evidence="8" key="1">
    <citation type="submission" date="2018-07" db="EMBL/GenBank/DDBJ databases">
        <title>Insights into evolution of metazoan regenerative mechanisms: TGF superfamily members in tissue regeneration of marine sponge Chondrosia reniformis (Nardo 1947).</title>
        <authorList>
            <person name="Pozzolini M."/>
            <person name="Scarfi S."/>
            <person name="Gallus L."/>
            <person name="Ferrando S."/>
            <person name="Candiani S."/>
            <person name="Bartolino M."/>
            <person name="Bavestrello G."/>
        </authorList>
    </citation>
    <scope>NUCLEOTIDE SEQUENCE</scope>
</reference>
<dbReference type="EMBL" id="MH687917">
    <property type="protein sequence ID" value="QBB20379.1"/>
    <property type="molecule type" value="mRNA"/>
</dbReference>
<feature type="compositionally biased region" description="Basic and acidic residues" evidence="5">
    <location>
        <begin position="269"/>
        <end position="279"/>
    </location>
</feature>
<evidence type="ECO:0000256" key="2">
    <source>
        <dbReference type="ARBA" id="ARBA00006656"/>
    </source>
</evidence>
<dbReference type="PANTHER" id="PTHR11848">
    <property type="entry name" value="TGF-BETA FAMILY"/>
    <property type="match status" value="1"/>
</dbReference>